<gene>
    <name evidence="4" type="ORF">CTE05_35810</name>
</gene>
<dbReference type="OrthoDB" id="8206682at2"/>
<feature type="transmembrane region" description="Helical" evidence="2">
    <location>
        <begin position="157"/>
        <end position="179"/>
    </location>
</feature>
<evidence type="ECO:0000256" key="2">
    <source>
        <dbReference type="SAM" id="Phobius"/>
    </source>
</evidence>
<feature type="transmembrane region" description="Helical" evidence="2">
    <location>
        <begin position="364"/>
        <end position="384"/>
    </location>
</feature>
<feature type="transmembrane region" description="Helical" evidence="2">
    <location>
        <begin position="40"/>
        <end position="61"/>
    </location>
</feature>
<dbReference type="RefSeq" id="WP_146847639.1">
    <property type="nucleotide sequence ID" value="NZ_BJWH01000025.1"/>
</dbReference>
<feature type="transmembrane region" description="Helical" evidence="2">
    <location>
        <begin position="245"/>
        <end position="264"/>
    </location>
</feature>
<dbReference type="Proteomes" id="UP000321049">
    <property type="component" value="Unassembled WGS sequence"/>
</dbReference>
<keyword evidence="2" id="KW-1133">Transmembrane helix</keyword>
<name>A0A511JQ20_9CELL</name>
<accession>A0A511JQ20</accession>
<organism evidence="4 5">
    <name type="scientific">Cellulomonas terrae</name>
    <dbReference type="NCBI Taxonomy" id="311234"/>
    <lineage>
        <taxon>Bacteria</taxon>
        <taxon>Bacillati</taxon>
        <taxon>Actinomycetota</taxon>
        <taxon>Actinomycetes</taxon>
        <taxon>Micrococcales</taxon>
        <taxon>Cellulomonadaceae</taxon>
        <taxon>Cellulomonas</taxon>
    </lineage>
</organism>
<dbReference type="InterPro" id="IPR002656">
    <property type="entry name" value="Acyl_transf_3_dom"/>
</dbReference>
<evidence type="ECO:0000313" key="4">
    <source>
        <dbReference type="EMBL" id="GEM00035.1"/>
    </source>
</evidence>
<feature type="transmembrane region" description="Helical" evidence="2">
    <location>
        <begin position="314"/>
        <end position="344"/>
    </location>
</feature>
<keyword evidence="2" id="KW-0812">Transmembrane</keyword>
<evidence type="ECO:0000313" key="5">
    <source>
        <dbReference type="Proteomes" id="UP000321049"/>
    </source>
</evidence>
<comment type="caution">
    <text evidence="4">The sequence shown here is derived from an EMBL/GenBank/DDBJ whole genome shotgun (WGS) entry which is preliminary data.</text>
</comment>
<feature type="transmembrane region" description="Helical" evidence="2">
    <location>
        <begin position="186"/>
        <end position="207"/>
    </location>
</feature>
<dbReference type="EMBL" id="BJWH01000025">
    <property type="protein sequence ID" value="GEM00035.1"/>
    <property type="molecule type" value="Genomic_DNA"/>
</dbReference>
<feature type="transmembrane region" description="Helical" evidence="2">
    <location>
        <begin position="396"/>
        <end position="417"/>
    </location>
</feature>
<feature type="region of interest" description="Disordered" evidence="1">
    <location>
        <begin position="1"/>
        <end position="27"/>
    </location>
</feature>
<dbReference type="Pfam" id="PF01757">
    <property type="entry name" value="Acyl_transf_3"/>
    <property type="match status" value="1"/>
</dbReference>
<feature type="transmembrane region" description="Helical" evidence="2">
    <location>
        <begin position="124"/>
        <end position="145"/>
    </location>
</feature>
<feature type="transmembrane region" description="Helical" evidence="2">
    <location>
        <begin position="284"/>
        <end position="302"/>
    </location>
</feature>
<protein>
    <recommendedName>
        <fullName evidence="3">Acyltransferase 3 domain-containing protein</fullName>
    </recommendedName>
</protein>
<keyword evidence="5" id="KW-1185">Reference proteome</keyword>
<feature type="transmembrane region" description="Helical" evidence="2">
    <location>
        <begin position="213"/>
        <end position="233"/>
    </location>
</feature>
<dbReference type="GO" id="GO:0016747">
    <property type="term" value="F:acyltransferase activity, transferring groups other than amino-acyl groups"/>
    <property type="evidence" value="ECO:0007669"/>
    <property type="project" value="InterPro"/>
</dbReference>
<keyword evidence="2" id="KW-0472">Membrane</keyword>
<reference evidence="4 5" key="1">
    <citation type="submission" date="2019-07" db="EMBL/GenBank/DDBJ databases">
        <title>Whole genome shotgun sequence of Cellulomonas terrae NBRC 100819.</title>
        <authorList>
            <person name="Hosoyama A."/>
            <person name="Uohara A."/>
            <person name="Ohji S."/>
            <person name="Ichikawa N."/>
        </authorList>
    </citation>
    <scope>NUCLEOTIDE SEQUENCE [LARGE SCALE GENOMIC DNA]</scope>
    <source>
        <strain evidence="4 5">NBRC 100819</strain>
    </source>
</reference>
<evidence type="ECO:0000256" key="1">
    <source>
        <dbReference type="SAM" id="MobiDB-lite"/>
    </source>
</evidence>
<sequence>MPHTDDHEPGSWPSRTTGVSSRAAEVDAATPAHRDRYVDLLRAVAIVVVVLGHWTVSAVTVERGSLGWTNVLTTLPWTHPWTWLFQVMPVVFLVGGYANAASWSSHRSRGVSAAAWVRSRALRLLRPAAAFLTVLVGGYGAAILLGADVRVARTAVWAAAISLWFLVVYLAVVSLAPLLLAADRRWGLGSVLVLVGVVAAGDAARILSGHAAAAGASYLAAWAAIHQLGVAWYRGALTRARWPAYALTGGGLAALVVLTGWGPYAVTMVGGARPPELENTAPPTLALLALACAQTGVVLLLRPAADRALRRPRLWLGVVAVNAVVLTVYLWHMVPVVIAGTTLVATGVLEQREVGSAAWFAWRVPWIAILAVMLVGIVAVTARWERRVPPVSRTEPTPVVVGTGVVACLAGLAGLGVGGPGGLLPTIAGVPVGELLLVALGLALLTGRRRSGATPEPGP</sequence>
<feature type="transmembrane region" description="Helical" evidence="2">
    <location>
        <begin position="423"/>
        <end position="445"/>
    </location>
</feature>
<feature type="transmembrane region" description="Helical" evidence="2">
    <location>
        <begin position="81"/>
        <end position="103"/>
    </location>
</feature>
<proteinExistence type="predicted"/>
<feature type="domain" description="Acyltransferase 3" evidence="3">
    <location>
        <begin position="36"/>
        <end position="380"/>
    </location>
</feature>
<dbReference type="AlphaFoldDB" id="A0A511JQ20"/>
<evidence type="ECO:0000259" key="3">
    <source>
        <dbReference type="Pfam" id="PF01757"/>
    </source>
</evidence>